<feature type="compositionally biased region" description="Acidic residues" evidence="5">
    <location>
        <begin position="1127"/>
        <end position="1144"/>
    </location>
</feature>
<dbReference type="SMART" id="SM00382">
    <property type="entry name" value="AAA"/>
    <property type="match status" value="1"/>
</dbReference>
<evidence type="ECO:0000256" key="5">
    <source>
        <dbReference type="SAM" id="MobiDB-lite"/>
    </source>
</evidence>
<evidence type="ECO:0000256" key="2">
    <source>
        <dbReference type="ARBA" id="ARBA00022840"/>
    </source>
</evidence>
<feature type="transmembrane region" description="Helical" evidence="6">
    <location>
        <begin position="248"/>
        <end position="270"/>
    </location>
</feature>
<feature type="compositionally biased region" description="Basic and acidic residues" evidence="5">
    <location>
        <begin position="124"/>
        <end position="134"/>
    </location>
</feature>
<sequence>MSEFGDLFEQFQHDAQLRHDREEQLRHSMTAPSIRQKELQDQLVALREEYQAKQGELESTRDSSASELTETFQQKLAEIQSLHDSIVKNIQTETDRASKSVERQREDSEWVVESVLDDGSEGSPQRELEKETQSIDRTLVEQDAVLSSKRQRFDEILQAIRKEAPPADLPERDVKDRSEATDRFQEEVQRTDQLIRRFKKLVLAKIFTGFPALISLIGLIALFAGLVFQFADPMIADISGPRMQSNWIGVSTAVGAIAGLVVFGLFFLIATTQRSNLIALISESIEHAGFYRSRFDIYSQKDLAKLSKRTAALQRKIESERQAALERYEEAHRKRLLEIEQSNQERLADEERRFEAEEAEITTEHEAKLQAIQENFDLQLRELNESSLSKIEQKEAELKALQKEQVRSQTEQWVKLKTDWKESAKLFQTAIAAVASEDQATNPEWTETFHSEQWAPSQQLPRGIRLGGLQVDLQEWPVAVSEDIRLAPRTTQFEVPAIVEFPGNASTLFLSSTPEARLQALGALQTMMLRLLLQIPPGKLRFTLIDPIRLGETFGGFMHLSDYDELMVTNRIWTESGQIEQRLADLTEHMENVFQTYLRNEFQTIEEYNQSAGEVAEPYHFLVIADFPAKFSEIAARRLVSIVNSGPRCGVYTLLNLDPTKPMPNQFEVEDILPHMTSFEWKDEHFHPNEPILSRWPIRIQSPPAPDEFTSIVKMVGEASKDARKVEVSFNRIAPQPSDLWSRDSRRELEIPLGRAGATKLQTMKLGRGTSQHMLVAGKTGSGKSTFLHILITNLALYYGPDEVNFFLIDFKKGVEFKDYASFQLPHARVIAIESDREFGVSALQRLDEMLQERGELFRREGVQDIGGYRDANPDKPLPRVLLVVDEFQEFFIEDDRISQSAALLLDRLVRQGRAFGIHVILGSQTLGGAYSLARTTLGQVAVRVALQCSDADAHLILSEENTAARLLTRPGEAIYNDANGMMEGNHPFQIAWISDEQRSDWLADIEKRASRLGIETERAIVFEGNIPSDLKRNKQLRRLAEEWRERSDPLRAPKIWLGDAVEIKPPSLVALDRHSGRNILVVGQDSEAAMGILHAAALSIVASTSPTETASNTEQFETDRPGSSTDENDTDQQETQRDDEEGLDSLIVLDGSSVGSDDSELWKSFQSTIPCPVTLVSPREVSQQIGKIHATLQSRMQADTDHHDPVVVVISDLSKFRDLKKADDDFGLGSFGSSSEPTTLTAAQMFAELLAEGPLHAIHLIIWCDSRNNVDRWFSRQNLKELEQRIVLQMNAADSSHLIDSPAASRLGTHRALLYREETGEAEKFRPYGVPGMEFLNEFGNLMRSGGEAGFATDLEEFTIS</sequence>
<evidence type="ECO:0000256" key="3">
    <source>
        <dbReference type="PROSITE-ProRule" id="PRU00289"/>
    </source>
</evidence>
<accession>A0A5C5X600</accession>
<dbReference type="InterPro" id="IPR027417">
    <property type="entry name" value="P-loop_NTPase"/>
</dbReference>
<keyword evidence="6" id="KW-1133">Transmembrane helix</keyword>
<evidence type="ECO:0000256" key="1">
    <source>
        <dbReference type="ARBA" id="ARBA00022741"/>
    </source>
</evidence>
<dbReference type="Proteomes" id="UP000317243">
    <property type="component" value="Unassembled WGS sequence"/>
</dbReference>
<evidence type="ECO:0000259" key="7">
    <source>
        <dbReference type="PROSITE" id="PS50901"/>
    </source>
</evidence>
<dbReference type="PANTHER" id="PTHR22683:SF41">
    <property type="entry name" value="DNA TRANSLOCASE FTSK"/>
    <property type="match status" value="1"/>
</dbReference>
<keyword evidence="2 3" id="KW-0067">ATP-binding</keyword>
<dbReference type="CDD" id="cd01127">
    <property type="entry name" value="TrwB_TraG_TraD_VirD4"/>
    <property type="match status" value="1"/>
</dbReference>
<feature type="region of interest" description="Disordered" evidence="5">
    <location>
        <begin position="93"/>
        <end position="134"/>
    </location>
</feature>
<feature type="domain" description="FtsK" evidence="7">
    <location>
        <begin position="761"/>
        <end position="956"/>
    </location>
</feature>
<feature type="transmembrane region" description="Helical" evidence="6">
    <location>
        <begin position="206"/>
        <end position="228"/>
    </location>
</feature>
<dbReference type="PANTHER" id="PTHR22683">
    <property type="entry name" value="SPORULATION PROTEIN RELATED"/>
    <property type="match status" value="1"/>
</dbReference>
<evidence type="ECO:0000313" key="8">
    <source>
        <dbReference type="EMBL" id="TWT58360.1"/>
    </source>
</evidence>
<gene>
    <name evidence="8" type="ORF">KOR42_17340</name>
</gene>
<evidence type="ECO:0000313" key="9">
    <source>
        <dbReference type="Proteomes" id="UP000317243"/>
    </source>
</evidence>
<evidence type="ECO:0000256" key="4">
    <source>
        <dbReference type="SAM" id="Coils"/>
    </source>
</evidence>
<feature type="compositionally biased region" description="Basic and acidic residues" evidence="5">
    <location>
        <begin position="93"/>
        <end position="108"/>
    </location>
</feature>
<proteinExistence type="predicted"/>
<dbReference type="InterPro" id="IPR050206">
    <property type="entry name" value="FtsK/SpoIIIE/SftA"/>
</dbReference>
<feature type="coiled-coil region" evidence="4">
    <location>
        <begin position="303"/>
        <end position="360"/>
    </location>
</feature>
<feature type="binding site" evidence="3">
    <location>
        <begin position="778"/>
        <end position="785"/>
    </location>
    <ligand>
        <name>ATP</name>
        <dbReference type="ChEBI" id="CHEBI:30616"/>
    </ligand>
</feature>
<keyword evidence="6" id="KW-0472">Membrane</keyword>
<feature type="compositionally biased region" description="Polar residues" evidence="5">
    <location>
        <begin position="1105"/>
        <end position="1116"/>
    </location>
</feature>
<name>A0A5C5X600_9PLAN</name>
<dbReference type="Pfam" id="PF01580">
    <property type="entry name" value="FtsK_SpoIIIE"/>
    <property type="match status" value="1"/>
</dbReference>
<keyword evidence="1 3" id="KW-0547">Nucleotide-binding</keyword>
<protein>
    <submittedName>
        <fullName evidence="8">FtsK-like domain-containing protein</fullName>
    </submittedName>
</protein>
<dbReference type="SUPFAM" id="SSF52540">
    <property type="entry name" value="P-loop containing nucleoside triphosphate hydrolases"/>
    <property type="match status" value="1"/>
</dbReference>
<comment type="caution">
    <text evidence="8">The sequence shown here is derived from an EMBL/GenBank/DDBJ whole genome shotgun (WGS) entry which is preliminary data.</text>
</comment>
<dbReference type="GO" id="GO:0003677">
    <property type="term" value="F:DNA binding"/>
    <property type="evidence" value="ECO:0007669"/>
    <property type="project" value="InterPro"/>
</dbReference>
<keyword evidence="9" id="KW-1185">Reference proteome</keyword>
<dbReference type="InterPro" id="IPR003593">
    <property type="entry name" value="AAA+_ATPase"/>
</dbReference>
<dbReference type="OrthoDB" id="9807790at2"/>
<dbReference type="RefSeq" id="WP_146508691.1">
    <property type="nucleotide sequence ID" value="NZ_SIHI01000001.1"/>
</dbReference>
<dbReference type="PROSITE" id="PS50901">
    <property type="entry name" value="FTSK"/>
    <property type="match status" value="1"/>
</dbReference>
<keyword evidence="4" id="KW-0175">Coiled coil</keyword>
<feature type="coiled-coil region" evidence="4">
    <location>
        <begin position="36"/>
        <end position="63"/>
    </location>
</feature>
<dbReference type="Gene3D" id="3.40.50.300">
    <property type="entry name" value="P-loop containing nucleotide triphosphate hydrolases"/>
    <property type="match status" value="3"/>
</dbReference>
<dbReference type="GO" id="GO:0005524">
    <property type="term" value="F:ATP binding"/>
    <property type="evidence" value="ECO:0007669"/>
    <property type="project" value="UniProtKB-UniRule"/>
</dbReference>
<dbReference type="EMBL" id="SIHI01000001">
    <property type="protein sequence ID" value="TWT58360.1"/>
    <property type="molecule type" value="Genomic_DNA"/>
</dbReference>
<reference evidence="8 9" key="1">
    <citation type="submission" date="2019-02" db="EMBL/GenBank/DDBJ databases">
        <title>Deep-cultivation of Planctomycetes and their phenomic and genomic characterization uncovers novel biology.</title>
        <authorList>
            <person name="Wiegand S."/>
            <person name="Jogler M."/>
            <person name="Boedeker C."/>
            <person name="Pinto D."/>
            <person name="Vollmers J."/>
            <person name="Rivas-Marin E."/>
            <person name="Kohn T."/>
            <person name="Peeters S.H."/>
            <person name="Heuer A."/>
            <person name="Rast P."/>
            <person name="Oberbeckmann S."/>
            <person name="Bunk B."/>
            <person name="Jeske O."/>
            <person name="Meyerdierks A."/>
            <person name="Storesund J.E."/>
            <person name="Kallscheuer N."/>
            <person name="Luecker S."/>
            <person name="Lage O.M."/>
            <person name="Pohl T."/>
            <person name="Merkel B.J."/>
            <person name="Hornburger P."/>
            <person name="Mueller R.-W."/>
            <person name="Bruemmer F."/>
            <person name="Labrenz M."/>
            <person name="Spormann A.M."/>
            <person name="Op Den Camp H."/>
            <person name="Overmann J."/>
            <person name="Amann R."/>
            <person name="Jetten M.S.M."/>
            <person name="Mascher T."/>
            <person name="Medema M.H."/>
            <person name="Devos D.P."/>
            <person name="Kaster A.-K."/>
            <person name="Ovreas L."/>
            <person name="Rohde M."/>
            <person name="Galperin M.Y."/>
            <person name="Jogler C."/>
        </authorList>
    </citation>
    <scope>NUCLEOTIDE SEQUENCE [LARGE SCALE GENOMIC DNA]</scope>
    <source>
        <strain evidence="8 9">KOR42</strain>
    </source>
</reference>
<organism evidence="8 9">
    <name type="scientific">Thalassoglobus neptunius</name>
    <dbReference type="NCBI Taxonomy" id="1938619"/>
    <lineage>
        <taxon>Bacteria</taxon>
        <taxon>Pseudomonadati</taxon>
        <taxon>Planctomycetota</taxon>
        <taxon>Planctomycetia</taxon>
        <taxon>Planctomycetales</taxon>
        <taxon>Planctomycetaceae</taxon>
        <taxon>Thalassoglobus</taxon>
    </lineage>
</organism>
<evidence type="ECO:0000256" key="6">
    <source>
        <dbReference type="SAM" id="Phobius"/>
    </source>
</evidence>
<dbReference type="InterPro" id="IPR002543">
    <property type="entry name" value="FtsK_dom"/>
</dbReference>
<keyword evidence="6" id="KW-0812">Transmembrane</keyword>
<feature type="coiled-coil region" evidence="4">
    <location>
        <begin position="384"/>
        <end position="411"/>
    </location>
</feature>
<feature type="region of interest" description="Disordered" evidence="5">
    <location>
        <begin position="1105"/>
        <end position="1144"/>
    </location>
</feature>